<protein>
    <submittedName>
        <fullName evidence="1">Uncharacterized protein</fullName>
    </submittedName>
</protein>
<comment type="caution">
    <text evidence="1">The sequence shown here is derived from an EMBL/GenBank/DDBJ whole genome shotgun (WGS) entry which is preliminary data.</text>
</comment>
<evidence type="ECO:0000313" key="1">
    <source>
        <dbReference type="EMBL" id="CAH9076303.1"/>
    </source>
</evidence>
<evidence type="ECO:0000313" key="2">
    <source>
        <dbReference type="Proteomes" id="UP001152484"/>
    </source>
</evidence>
<dbReference type="EMBL" id="CAMAPE010000010">
    <property type="protein sequence ID" value="CAH9076303.1"/>
    <property type="molecule type" value="Genomic_DNA"/>
</dbReference>
<sequence>MLMDTIFE</sequence>
<name>A0A9P0YUI5_CUSEU</name>
<gene>
    <name evidence="1" type="ORF">CEURO_LOCUS5782</name>
</gene>
<dbReference type="Proteomes" id="UP001152484">
    <property type="component" value="Unassembled WGS sequence"/>
</dbReference>
<accession>A0A9P0YUI5</accession>
<organism evidence="1 2">
    <name type="scientific">Cuscuta europaea</name>
    <name type="common">European dodder</name>
    <dbReference type="NCBI Taxonomy" id="41803"/>
    <lineage>
        <taxon>Eukaryota</taxon>
        <taxon>Viridiplantae</taxon>
        <taxon>Streptophyta</taxon>
        <taxon>Embryophyta</taxon>
        <taxon>Tracheophyta</taxon>
        <taxon>Spermatophyta</taxon>
        <taxon>Magnoliopsida</taxon>
        <taxon>eudicotyledons</taxon>
        <taxon>Gunneridae</taxon>
        <taxon>Pentapetalae</taxon>
        <taxon>asterids</taxon>
        <taxon>lamiids</taxon>
        <taxon>Solanales</taxon>
        <taxon>Convolvulaceae</taxon>
        <taxon>Cuscuteae</taxon>
        <taxon>Cuscuta</taxon>
        <taxon>Cuscuta subgen. Cuscuta</taxon>
    </lineage>
</organism>
<reference evidence="1" key="1">
    <citation type="submission" date="2022-07" db="EMBL/GenBank/DDBJ databases">
        <authorList>
            <person name="Macas J."/>
            <person name="Novak P."/>
            <person name="Neumann P."/>
        </authorList>
    </citation>
    <scope>NUCLEOTIDE SEQUENCE</scope>
</reference>
<keyword evidence="2" id="KW-1185">Reference proteome</keyword>
<proteinExistence type="predicted"/>